<accession>A0ABQ6RZH7</accession>
<dbReference type="EMBL" id="VVND01000083">
    <property type="protein sequence ID" value="KAA3157193.1"/>
    <property type="molecule type" value="Genomic_DNA"/>
</dbReference>
<dbReference type="Proteomes" id="UP000324870">
    <property type="component" value="Unassembled WGS sequence"/>
</dbReference>
<reference evidence="1 2" key="1">
    <citation type="journal article" date="2019" name="Nat. Med.">
        <title>A library of human gut bacterial isolates paired with longitudinal multiomics data enables mechanistic microbiome research.</title>
        <authorList>
            <person name="Poyet M."/>
            <person name="Groussin M."/>
            <person name="Gibbons S.M."/>
            <person name="Avila-Pacheco J."/>
            <person name="Jiang X."/>
            <person name="Kearney S.M."/>
            <person name="Perrotta A.R."/>
            <person name="Berdy B."/>
            <person name="Zhao S."/>
            <person name="Lieberman T.D."/>
            <person name="Swanson P.K."/>
            <person name="Smith M."/>
            <person name="Roesemann S."/>
            <person name="Alexander J.E."/>
            <person name="Rich S.A."/>
            <person name="Livny J."/>
            <person name="Vlamakis H."/>
            <person name="Clish C."/>
            <person name="Bullock K."/>
            <person name="Deik A."/>
            <person name="Scott J."/>
            <person name="Pierce K.A."/>
            <person name="Xavier R.J."/>
            <person name="Alm E.J."/>
        </authorList>
    </citation>
    <scope>NUCLEOTIDE SEQUENCE [LARGE SCALE GENOMIC DNA]</scope>
    <source>
        <strain evidence="1 2">BIOML-A1</strain>
    </source>
</reference>
<evidence type="ECO:0008006" key="3">
    <source>
        <dbReference type="Google" id="ProtNLM"/>
    </source>
</evidence>
<protein>
    <recommendedName>
        <fullName evidence="3">DUF4238 domain-containing protein</fullName>
    </recommendedName>
</protein>
<evidence type="ECO:0000313" key="1">
    <source>
        <dbReference type="EMBL" id="KAA3157193.1"/>
    </source>
</evidence>
<organism evidence="1 2">
    <name type="scientific">Alistipes finegoldii</name>
    <dbReference type="NCBI Taxonomy" id="214856"/>
    <lineage>
        <taxon>Bacteria</taxon>
        <taxon>Pseudomonadati</taxon>
        <taxon>Bacteroidota</taxon>
        <taxon>Bacteroidia</taxon>
        <taxon>Bacteroidales</taxon>
        <taxon>Rikenellaceae</taxon>
        <taxon>Alistipes</taxon>
    </lineage>
</organism>
<evidence type="ECO:0000313" key="2">
    <source>
        <dbReference type="Proteomes" id="UP000324870"/>
    </source>
</evidence>
<gene>
    <name evidence="1" type="ORF">F2A26_15090</name>
</gene>
<name>A0ABQ6RZH7_9BACT</name>
<keyword evidence="2" id="KW-1185">Reference proteome</keyword>
<proteinExistence type="predicted"/>
<comment type="caution">
    <text evidence="1">The sequence shown here is derived from an EMBL/GenBank/DDBJ whole genome shotgun (WGS) entry which is preliminary data.</text>
</comment>
<feature type="non-terminal residue" evidence="1">
    <location>
        <position position="310"/>
    </location>
</feature>
<sequence length="310" mass="34452">MIRWFFDIPSKLIHWRLNLVRTLGAYVPWLRRDDGSMKIHAGTLVDLFATILSGRRHLSARDADAALDILRYTFPEVEHRWLSNRFERSMRASLTVEDVLASAASGRDETERMAIALEVLSLLINTGDPRMTGELFDQVTYGLELPGAANHLRQLLMTPDVEAQEPAYSVSFSSGIGGEVALPESDQGISFRLIRCSRLVLVVNDGSKSIVVRGRHLATGGVMPLTNGQVVLLPSGPLSFEDFAFFLDCKRSGKQEVCYLVLDNGSLQISRMRSRASAVRMSMGLACEVEVLRPEVEFVVDGHRLYPGES</sequence>